<evidence type="ECO:0000256" key="3">
    <source>
        <dbReference type="ARBA" id="ARBA00022452"/>
    </source>
</evidence>
<proteinExistence type="inferred from homology"/>
<comment type="subcellular location">
    <subcellularLocation>
        <location evidence="1">Cell outer membrane</location>
        <topology evidence="1">Multi-pass membrane protein</topology>
    </subcellularLocation>
</comment>
<dbReference type="InterPro" id="IPR037066">
    <property type="entry name" value="Plug_dom_sf"/>
</dbReference>
<keyword evidence="9" id="KW-0998">Cell outer membrane</keyword>
<gene>
    <name evidence="15" type="ORF">GIW81_06045</name>
</gene>
<feature type="domain" description="TonB-dependent receptor plug" evidence="14">
    <location>
        <begin position="122"/>
        <end position="216"/>
    </location>
</feature>
<feature type="signal peptide" evidence="12">
    <location>
        <begin position="1"/>
        <end position="24"/>
    </location>
</feature>
<evidence type="ECO:0000256" key="6">
    <source>
        <dbReference type="ARBA" id="ARBA00023077"/>
    </source>
</evidence>
<evidence type="ECO:0000259" key="14">
    <source>
        <dbReference type="Pfam" id="PF07715"/>
    </source>
</evidence>
<evidence type="ECO:0000259" key="13">
    <source>
        <dbReference type="Pfam" id="PF00593"/>
    </source>
</evidence>
<dbReference type="GO" id="GO:0015344">
    <property type="term" value="F:siderophore uptake transmembrane transporter activity"/>
    <property type="evidence" value="ECO:0007669"/>
    <property type="project" value="TreeGrafter"/>
</dbReference>
<feature type="region of interest" description="Disordered" evidence="11">
    <location>
        <begin position="47"/>
        <end position="94"/>
    </location>
</feature>
<dbReference type="Gene3D" id="2.40.170.20">
    <property type="entry name" value="TonB-dependent receptor, beta-barrel domain"/>
    <property type="match status" value="1"/>
</dbReference>
<dbReference type="Pfam" id="PF07715">
    <property type="entry name" value="Plug"/>
    <property type="match status" value="1"/>
</dbReference>
<evidence type="ECO:0000256" key="11">
    <source>
        <dbReference type="SAM" id="MobiDB-lite"/>
    </source>
</evidence>
<dbReference type="EMBL" id="WMBQ01000001">
    <property type="protein sequence ID" value="MTD93895.1"/>
    <property type="molecule type" value="Genomic_DNA"/>
</dbReference>
<feature type="domain" description="TonB-dependent receptor-like beta-barrel" evidence="13">
    <location>
        <begin position="414"/>
        <end position="875"/>
    </location>
</feature>
<keyword evidence="8 15" id="KW-0675">Receptor</keyword>
<comment type="similarity">
    <text evidence="10">Belongs to the TonB-dependent receptor family.</text>
</comment>
<dbReference type="AlphaFoldDB" id="A0A6I3KEE7"/>
<evidence type="ECO:0000313" key="15">
    <source>
        <dbReference type="EMBL" id="MTD93895.1"/>
    </source>
</evidence>
<evidence type="ECO:0000256" key="12">
    <source>
        <dbReference type="SAM" id="SignalP"/>
    </source>
</evidence>
<keyword evidence="7 10" id="KW-0472">Membrane</keyword>
<accession>A0A6I3KEE7</accession>
<dbReference type="SUPFAM" id="SSF56935">
    <property type="entry name" value="Porins"/>
    <property type="match status" value="1"/>
</dbReference>
<dbReference type="PANTHER" id="PTHR30069">
    <property type="entry name" value="TONB-DEPENDENT OUTER MEMBRANE RECEPTOR"/>
    <property type="match status" value="1"/>
</dbReference>
<sequence>MRLVRVTAASAAAIFAVLSVSAVAQEPPTPAPPAGQLPPVDVIQKQATPAPVAKKKSAAKKKTAPVSPAPAVAATPPVNPETINPNSVYGSPASTGAAERAYESAITPVNPQQLIPTDLQGFSSSATHVTAQDIAERQPSNVNEALTRVPGVIVIADDPNAHHGGIGLRGSPPRRSRKMLVMEDGHTVNLALWLDPSVHYWAPMERMESVEVIRGTVLTHGPNNNFGVINSRNISPFGPNETVISSAIGFTETKAGSFTPIDDIQVDAAGNPTIIYGDTVQGKSDTDLSARWHVHTRQSVDNVGLVASYTGADVQGAWDTERLRVNDFYGALGFKGTSSDLVVSAIHARQRDNYDEQNFLGSELELTFANAGDATDENAARIAGGLAEQQFNLLKHCKTCFAPASGLNTYTGEVWRGQIVHNAYLDEDTTITSRVYAGYHRRDRYQLVSTESEPNGAADEPPFVDGDDVFFGEDTMFGRLRTFRHLGGEVRGEWANQSLLGFRQDFQAGIRYEYQDMSNKNVLGRDGEILENGDKGSVTFFDRSLTANTVSAFLQSNIYVAKDFNVLPGVRFEWYDVNRRNRVVAAEEGEAGEEDPCPVGTPFNPDECLVIEDILFSPDPARDSTSSFNALPGIAFAYTGLYRSTLYGGYHRGLTTNVLRNEDFPSPDEIGDNFNIGLRSSAIKGFDFEVAGFYQLFEDFQYGESFSAITGDREFGRADEVEISGVELYGRLNSQPFTGGPLNLFAEGNYTYARSILKSAFTFDDTGAIDDDYSGNHVPEVPTHVAALTLGIEGTTGWRWNASATYTYRGSFFTDAANTPYGLGGEYECDDVAGTCEIEEAGEGGGVPSVWLLSARFNLHLGDTGASVFVSGDNLLDEFYITDREDGMKAGIGRTIWTGFAYKF</sequence>
<dbReference type="PANTHER" id="PTHR30069:SF29">
    <property type="entry name" value="HEMOGLOBIN AND HEMOGLOBIN-HAPTOGLOBIN-BINDING PROTEIN 1-RELATED"/>
    <property type="match status" value="1"/>
</dbReference>
<name>A0A6I3KEE7_9HYPH</name>
<dbReference type="InterPro" id="IPR039426">
    <property type="entry name" value="TonB-dep_rcpt-like"/>
</dbReference>
<dbReference type="InterPro" id="IPR010917">
    <property type="entry name" value="TonB_rcpt_CS"/>
</dbReference>
<feature type="compositionally biased region" description="Basic residues" evidence="11">
    <location>
        <begin position="53"/>
        <end position="63"/>
    </location>
</feature>
<evidence type="ECO:0000256" key="1">
    <source>
        <dbReference type="ARBA" id="ARBA00004571"/>
    </source>
</evidence>
<protein>
    <submittedName>
        <fullName evidence="15">TonB-dependent receptor plug domain-containing protein</fullName>
    </submittedName>
</protein>
<dbReference type="Gene3D" id="2.170.130.10">
    <property type="entry name" value="TonB-dependent receptor, plug domain"/>
    <property type="match status" value="1"/>
</dbReference>
<keyword evidence="5 12" id="KW-0732">Signal</keyword>
<dbReference type="Pfam" id="PF00593">
    <property type="entry name" value="TonB_dep_Rec_b-barrel"/>
    <property type="match status" value="1"/>
</dbReference>
<evidence type="ECO:0000313" key="16">
    <source>
        <dbReference type="Proteomes" id="UP000440694"/>
    </source>
</evidence>
<feature type="compositionally biased region" description="Polar residues" evidence="11">
    <location>
        <begin position="81"/>
        <end position="94"/>
    </location>
</feature>
<keyword evidence="4" id="KW-0812">Transmembrane</keyword>
<dbReference type="PROSITE" id="PS01156">
    <property type="entry name" value="TONB_DEPENDENT_REC_2"/>
    <property type="match status" value="1"/>
</dbReference>
<evidence type="ECO:0000256" key="2">
    <source>
        <dbReference type="ARBA" id="ARBA00022448"/>
    </source>
</evidence>
<dbReference type="Proteomes" id="UP000440694">
    <property type="component" value="Unassembled WGS sequence"/>
</dbReference>
<evidence type="ECO:0000256" key="4">
    <source>
        <dbReference type="ARBA" id="ARBA00022692"/>
    </source>
</evidence>
<dbReference type="InterPro" id="IPR012910">
    <property type="entry name" value="Plug_dom"/>
</dbReference>
<keyword evidence="3" id="KW-1134">Transmembrane beta strand</keyword>
<dbReference type="GO" id="GO:0044718">
    <property type="term" value="P:siderophore transmembrane transport"/>
    <property type="evidence" value="ECO:0007669"/>
    <property type="project" value="TreeGrafter"/>
</dbReference>
<evidence type="ECO:0000256" key="10">
    <source>
        <dbReference type="RuleBase" id="RU003357"/>
    </source>
</evidence>
<keyword evidence="6 10" id="KW-0798">TonB box</keyword>
<evidence type="ECO:0000256" key="9">
    <source>
        <dbReference type="ARBA" id="ARBA00023237"/>
    </source>
</evidence>
<reference evidence="15 16" key="1">
    <citation type="submission" date="2019-11" db="EMBL/GenBank/DDBJ databases">
        <title>Identification of a novel strain.</title>
        <authorList>
            <person name="Xu Q."/>
            <person name="Wang G."/>
        </authorList>
    </citation>
    <scope>NUCLEOTIDE SEQUENCE [LARGE SCALE GENOMIC DNA]</scope>
    <source>
        <strain evidence="16">xq</strain>
    </source>
</reference>
<dbReference type="GO" id="GO:0009279">
    <property type="term" value="C:cell outer membrane"/>
    <property type="evidence" value="ECO:0007669"/>
    <property type="project" value="UniProtKB-SubCell"/>
</dbReference>
<evidence type="ECO:0000256" key="5">
    <source>
        <dbReference type="ARBA" id="ARBA00022729"/>
    </source>
</evidence>
<evidence type="ECO:0000256" key="7">
    <source>
        <dbReference type="ARBA" id="ARBA00023136"/>
    </source>
</evidence>
<feature type="chain" id="PRO_5026098342" evidence="12">
    <location>
        <begin position="25"/>
        <end position="904"/>
    </location>
</feature>
<evidence type="ECO:0000256" key="8">
    <source>
        <dbReference type="ARBA" id="ARBA00023170"/>
    </source>
</evidence>
<dbReference type="InterPro" id="IPR036942">
    <property type="entry name" value="Beta-barrel_TonB_sf"/>
</dbReference>
<comment type="caution">
    <text evidence="15">The sequence shown here is derived from an EMBL/GenBank/DDBJ whole genome shotgun (WGS) entry which is preliminary data.</text>
</comment>
<keyword evidence="2" id="KW-0813">Transport</keyword>
<dbReference type="InterPro" id="IPR000531">
    <property type="entry name" value="Beta-barrel_TonB"/>
</dbReference>
<feature type="compositionally biased region" description="Low complexity" evidence="11">
    <location>
        <begin position="64"/>
        <end position="76"/>
    </location>
</feature>
<organism evidence="15 16">
    <name type="scientific">Hyphomicrobium album</name>
    <dbReference type="NCBI Taxonomy" id="2665159"/>
    <lineage>
        <taxon>Bacteria</taxon>
        <taxon>Pseudomonadati</taxon>
        <taxon>Pseudomonadota</taxon>
        <taxon>Alphaproteobacteria</taxon>
        <taxon>Hyphomicrobiales</taxon>
        <taxon>Hyphomicrobiaceae</taxon>
        <taxon>Hyphomicrobium</taxon>
    </lineage>
</organism>
<keyword evidence="16" id="KW-1185">Reference proteome</keyword>